<name>A0A392N7I2_9FABA</name>
<evidence type="ECO:0000313" key="2">
    <source>
        <dbReference type="Proteomes" id="UP000265520"/>
    </source>
</evidence>
<comment type="caution">
    <text evidence="1">The sequence shown here is derived from an EMBL/GenBank/DDBJ whole genome shotgun (WGS) entry which is preliminary data.</text>
</comment>
<evidence type="ECO:0000313" key="1">
    <source>
        <dbReference type="EMBL" id="MCH95757.1"/>
    </source>
</evidence>
<sequence>ISDRYHCQFVVVEIESPATTCYYRFIPPPRHSGALFPVVAPDDCYDEPVPLE</sequence>
<dbReference type="Proteomes" id="UP000265520">
    <property type="component" value="Unassembled WGS sequence"/>
</dbReference>
<protein>
    <submittedName>
        <fullName evidence="1">Uncharacterized protein</fullName>
    </submittedName>
</protein>
<organism evidence="1 2">
    <name type="scientific">Trifolium medium</name>
    <dbReference type="NCBI Taxonomy" id="97028"/>
    <lineage>
        <taxon>Eukaryota</taxon>
        <taxon>Viridiplantae</taxon>
        <taxon>Streptophyta</taxon>
        <taxon>Embryophyta</taxon>
        <taxon>Tracheophyta</taxon>
        <taxon>Spermatophyta</taxon>
        <taxon>Magnoliopsida</taxon>
        <taxon>eudicotyledons</taxon>
        <taxon>Gunneridae</taxon>
        <taxon>Pentapetalae</taxon>
        <taxon>rosids</taxon>
        <taxon>fabids</taxon>
        <taxon>Fabales</taxon>
        <taxon>Fabaceae</taxon>
        <taxon>Papilionoideae</taxon>
        <taxon>50 kb inversion clade</taxon>
        <taxon>NPAAA clade</taxon>
        <taxon>Hologalegina</taxon>
        <taxon>IRL clade</taxon>
        <taxon>Trifolieae</taxon>
        <taxon>Trifolium</taxon>
    </lineage>
</organism>
<dbReference type="EMBL" id="LXQA010030593">
    <property type="protein sequence ID" value="MCH95757.1"/>
    <property type="molecule type" value="Genomic_DNA"/>
</dbReference>
<feature type="non-terminal residue" evidence="1">
    <location>
        <position position="1"/>
    </location>
</feature>
<accession>A0A392N7I2</accession>
<keyword evidence="2" id="KW-1185">Reference proteome</keyword>
<reference evidence="1 2" key="1">
    <citation type="journal article" date="2018" name="Front. Plant Sci.">
        <title>Red Clover (Trifolium pratense) and Zigzag Clover (T. medium) - A Picture of Genomic Similarities and Differences.</title>
        <authorList>
            <person name="Dluhosova J."/>
            <person name="Istvanek J."/>
            <person name="Nedelnik J."/>
            <person name="Repkova J."/>
        </authorList>
    </citation>
    <scope>NUCLEOTIDE SEQUENCE [LARGE SCALE GENOMIC DNA]</scope>
    <source>
        <strain evidence="2">cv. 10/8</strain>
        <tissue evidence="1">Leaf</tissue>
    </source>
</reference>
<proteinExistence type="predicted"/>
<dbReference type="AlphaFoldDB" id="A0A392N7I2"/>